<keyword evidence="1" id="KW-0472">Membrane</keyword>
<name>A0ABP8HSU0_9BACT</name>
<feature type="transmembrane region" description="Helical" evidence="1">
    <location>
        <begin position="37"/>
        <end position="56"/>
    </location>
</feature>
<keyword evidence="1" id="KW-0812">Transmembrane</keyword>
<evidence type="ECO:0008006" key="4">
    <source>
        <dbReference type="Google" id="ProtNLM"/>
    </source>
</evidence>
<keyword evidence="1" id="KW-1133">Transmembrane helix</keyword>
<dbReference type="EMBL" id="BAABGY010000018">
    <property type="protein sequence ID" value="GAA4343830.1"/>
    <property type="molecule type" value="Genomic_DNA"/>
</dbReference>
<gene>
    <name evidence="2" type="ORF">GCM10023184_44400</name>
</gene>
<protein>
    <recommendedName>
        <fullName evidence="4">YcxB family protein</fullName>
    </recommendedName>
</protein>
<sequence>MVYRVTLESKKNSRVVLLLVVLLTVAGIVGLAIISDLYFIGFFWGVAMLLFGTWLLKRTARATSEWSLDERGLLLRWNTQPAFFPEADLDLRWDSVADLRPLWTRRNDAHTPNAYEGFELHLASGAVHRFYHPRSAPPGDFPALLGALAAKLGIPDM</sequence>
<keyword evidence="3" id="KW-1185">Reference proteome</keyword>
<evidence type="ECO:0000313" key="2">
    <source>
        <dbReference type="EMBL" id="GAA4343830.1"/>
    </source>
</evidence>
<organism evidence="2 3">
    <name type="scientific">Flaviaesturariibacter amylovorans</name>
    <dbReference type="NCBI Taxonomy" id="1084520"/>
    <lineage>
        <taxon>Bacteria</taxon>
        <taxon>Pseudomonadati</taxon>
        <taxon>Bacteroidota</taxon>
        <taxon>Chitinophagia</taxon>
        <taxon>Chitinophagales</taxon>
        <taxon>Chitinophagaceae</taxon>
        <taxon>Flaviaestuariibacter</taxon>
    </lineage>
</organism>
<evidence type="ECO:0000256" key="1">
    <source>
        <dbReference type="SAM" id="Phobius"/>
    </source>
</evidence>
<proteinExistence type="predicted"/>
<feature type="transmembrane region" description="Helical" evidence="1">
    <location>
        <begin position="12"/>
        <end position="31"/>
    </location>
</feature>
<dbReference type="RefSeq" id="WP_345258196.1">
    <property type="nucleotide sequence ID" value="NZ_BAABGY010000018.1"/>
</dbReference>
<accession>A0ABP8HSU0</accession>
<evidence type="ECO:0000313" key="3">
    <source>
        <dbReference type="Proteomes" id="UP001501725"/>
    </source>
</evidence>
<comment type="caution">
    <text evidence="2">The sequence shown here is derived from an EMBL/GenBank/DDBJ whole genome shotgun (WGS) entry which is preliminary data.</text>
</comment>
<reference evidence="3" key="1">
    <citation type="journal article" date="2019" name="Int. J. Syst. Evol. Microbiol.">
        <title>The Global Catalogue of Microorganisms (GCM) 10K type strain sequencing project: providing services to taxonomists for standard genome sequencing and annotation.</title>
        <authorList>
            <consortium name="The Broad Institute Genomics Platform"/>
            <consortium name="The Broad Institute Genome Sequencing Center for Infectious Disease"/>
            <person name="Wu L."/>
            <person name="Ma J."/>
        </authorList>
    </citation>
    <scope>NUCLEOTIDE SEQUENCE [LARGE SCALE GENOMIC DNA]</scope>
    <source>
        <strain evidence="3">JCM 17919</strain>
    </source>
</reference>
<dbReference type="Proteomes" id="UP001501725">
    <property type="component" value="Unassembled WGS sequence"/>
</dbReference>